<keyword evidence="1" id="KW-1133">Transmembrane helix</keyword>
<comment type="caution">
    <text evidence="2">The sequence shown here is derived from an EMBL/GenBank/DDBJ whole genome shotgun (WGS) entry which is preliminary data.</text>
</comment>
<sequence length="95" mass="10761">MRSWDIWLAVLLLTIGGTCLLVSTSMPFGTIGPFWHRLIHIAEIILLIFIGCCLLWVYLKGLKKKRASKCASCRYPLDSEWLYCPKCGTQKQAGN</sequence>
<reference evidence="3" key="1">
    <citation type="journal article" date="2019" name="Int. J. Syst. Evol. Microbiol.">
        <title>The Global Catalogue of Microorganisms (GCM) 10K type strain sequencing project: providing services to taxonomists for standard genome sequencing and annotation.</title>
        <authorList>
            <consortium name="The Broad Institute Genomics Platform"/>
            <consortium name="The Broad Institute Genome Sequencing Center for Infectious Disease"/>
            <person name="Wu L."/>
            <person name="Ma J."/>
        </authorList>
    </citation>
    <scope>NUCLEOTIDE SEQUENCE [LARGE SCALE GENOMIC DNA]</scope>
    <source>
        <strain evidence="3">CGMCC 1.12942</strain>
    </source>
</reference>
<evidence type="ECO:0008006" key="4">
    <source>
        <dbReference type="Google" id="ProtNLM"/>
    </source>
</evidence>
<feature type="transmembrane region" description="Helical" evidence="1">
    <location>
        <begin position="38"/>
        <end position="59"/>
    </location>
</feature>
<dbReference type="EMBL" id="JBHTBW010000038">
    <property type="protein sequence ID" value="MFC7441810.1"/>
    <property type="molecule type" value="Genomic_DNA"/>
</dbReference>
<evidence type="ECO:0000256" key="1">
    <source>
        <dbReference type="SAM" id="Phobius"/>
    </source>
</evidence>
<evidence type="ECO:0000313" key="2">
    <source>
        <dbReference type="EMBL" id="MFC7441810.1"/>
    </source>
</evidence>
<feature type="transmembrane region" description="Helical" evidence="1">
    <location>
        <begin position="7"/>
        <end position="26"/>
    </location>
</feature>
<evidence type="ECO:0000313" key="3">
    <source>
        <dbReference type="Proteomes" id="UP001596500"/>
    </source>
</evidence>
<organism evidence="2 3">
    <name type="scientific">Laceyella putida</name>
    <dbReference type="NCBI Taxonomy" id="110101"/>
    <lineage>
        <taxon>Bacteria</taxon>
        <taxon>Bacillati</taxon>
        <taxon>Bacillota</taxon>
        <taxon>Bacilli</taxon>
        <taxon>Bacillales</taxon>
        <taxon>Thermoactinomycetaceae</taxon>
        <taxon>Laceyella</taxon>
    </lineage>
</organism>
<accession>A0ABW2RLE5</accession>
<proteinExistence type="predicted"/>
<dbReference type="RefSeq" id="WP_379865289.1">
    <property type="nucleotide sequence ID" value="NZ_JBHTBW010000038.1"/>
</dbReference>
<protein>
    <recommendedName>
        <fullName evidence="4">Zinc ribbon domain-containing protein</fullName>
    </recommendedName>
</protein>
<gene>
    <name evidence="2" type="ORF">ACFQNG_11965</name>
</gene>
<keyword evidence="3" id="KW-1185">Reference proteome</keyword>
<keyword evidence="1" id="KW-0472">Membrane</keyword>
<keyword evidence="1" id="KW-0812">Transmembrane</keyword>
<dbReference type="Proteomes" id="UP001596500">
    <property type="component" value="Unassembled WGS sequence"/>
</dbReference>
<name>A0ABW2RLE5_9BACL</name>